<dbReference type="GO" id="GO:0046872">
    <property type="term" value="F:metal ion binding"/>
    <property type="evidence" value="ECO:0007669"/>
    <property type="project" value="UniProtKB-KW"/>
</dbReference>
<dbReference type="Proteomes" id="UP000292423">
    <property type="component" value="Unassembled WGS sequence"/>
</dbReference>
<dbReference type="GO" id="GO:0016787">
    <property type="term" value="F:hydrolase activity"/>
    <property type="evidence" value="ECO:0007669"/>
    <property type="project" value="UniProtKB-KW"/>
</dbReference>
<evidence type="ECO:0000313" key="7">
    <source>
        <dbReference type="Proteomes" id="UP000292423"/>
    </source>
</evidence>
<keyword evidence="2" id="KW-0479">Metal-binding</keyword>
<dbReference type="InterPro" id="IPR051013">
    <property type="entry name" value="MBL_superfamily_lactonases"/>
</dbReference>
<dbReference type="EMBL" id="SHKX01000011">
    <property type="protein sequence ID" value="RZU46798.1"/>
    <property type="molecule type" value="Genomic_DNA"/>
</dbReference>
<dbReference type="AlphaFoldDB" id="A0A4Q7Z8L0"/>
<dbReference type="Pfam" id="PF00753">
    <property type="entry name" value="Lactamase_B"/>
    <property type="match status" value="1"/>
</dbReference>
<dbReference type="CDD" id="cd07742">
    <property type="entry name" value="metallo-hydrolase-like_MBL-fold"/>
    <property type="match status" value="1"/>
</dbReference>
<comment type="caution">
    <text evidence="6">The sequence shown here is derived from an EMBL/GenBank/DDBJ whole genome shotgun (WGS) entry which is preliminary data.</text>
</comment>
<evidence type="ECO:0000259" key="5">
    <source>
        <dbReference type="SMART" id="SM00849"/>
    </source>
</evidence>
<protein>
    <submittedName>
        <fullName evidence="6">Metallo-beta-lactamase superfamily protein</fullName>
    </submittedName>
</protein>
<evidence type="ECO:0000313" key="6">
    <source>
        <dbReference type="EMBL" id="RZU46798.1"/>
    </source>
</evidence>
<dbReference type="PANTHER" id="PTHR42978">
    <property type="entry name" value="QUORUM-QUENCHING LACTONASE YTNP-RELATED-RELATED"/>
    <property type="match status" value="1"/>
</dbReference>
<dbReference type="InterPro" id="IPR001279">
    <property type="entry name" value="Metallo-B-lactamas"/>
</dbReference>
<dbReference type="SUPFAM" id="SSF56281">
    <property type="entry name" value="Metallo-hydrolase/oxidoreductase"/>
    <property type="match status" value="1"/>
</dbReference>
<evidence type="ECO:0000256" key="1">
    <source>
        <dbReference type="ARBA" id="ARBA00007749"/>
    </source>
</evidence>
<keyword evidence="4" id="KW-0862">Zinc</keyword>
<evidence type="ECO:0000256" key="3">
    <source>
        <dbReference type="ARBA" id="ARBA00022801"/>
    </source>
</evidence>
<keyword evidence="7" id="KW-1185">Reference proteome</keyword>
<dbReference type="RefSeq" id="WP_130411725.1">
    <property type="nucleotide sequence ID" value="NZ_SHKX01000011.1"/>
</dbReference>
<reference evidence="6 7" key="1">
    <citation type="submission" date="2019-02" db="EMBL/GenBank/DDBJ databases">
        <title>Genomic Encyclopedia of Type Strains, Phase IV (KMG-IV): sequencing the most valuable type-strain genomes for metagenomic binning, comparative biology and taxonomic classification.</title>
        <authorList>
            <person name="Goeker M."/>
        </authorList>
    </citation>
    <scope>NUCLEOTIDE SEQUENCE [LARGE SCALE GENOMIC DNA]</scope>
    <source>
        <strain evidence="6 7">DSM 105135</strain>
    </source>
</reference>
<accession>A0A4Q7Z8L0</accession>
<comment type="similarity">
    <text evidence="1">Belongs to the metallo-beta-lactamase superfamily.</text>
</comment>
<organism evidence="6 7">
    <name type="scientific">Fluviicoccus keumensis</name>
    <dbReference type="NCBI Taxonomy" id="1435465"/>
    <lineage>
        <taxon>Bacteria</taxon>
        <taxon>Pseudomonadati</taxon>
        <taxon>Pseudomonadota</taxon>
        <taxon>Gammaproteobacteria</taxon>
        <taxon>Moraxellales</taxon>
        <taxon>Moraxellaceae</taxon>
        <taxon>Fluviicoccus</taxon>
    </lineage>
</organism>
<dbReference type="PANTHER" id="PTHR42978:SF3">
    <property type="entry name" value="BLR3078 PROTEIN"/>
    <property type="match status" value="1"/>
</dbReference>
<evidence type="ECO:0000256" key="4">
    <source>
        <dbReference type="ARBA" id="ARBA00022833"/>
    </source>
</evidence>
<name>A0A4Q7Z8L0_9GAMM</name>
<keyword evidence="3" id="KW-0378">Hydrolase</keyword>
<dbReference type="InterPro" id="IPR036866">
    <property type="entry name" value="RibonucZ/Hydroxyglut_hydro"/>
</dbReference>
<evidence type="ECO:0000256" key="2">
    <source>
        <dbReference type="ARBA" id="ARBA00022723"/>
    </source>
</evidence>
<dbReference type="SMART" id="SM00849">
    <property type="entry name" value="Lactamase_B"/>
    <property type="match status" value="1"/>
</dbReference>
<sequence>MALRIHHLNCGTMCPHGAPLINGHGSLLDNGHMVCHCLLIESDDGLVLVDTGMGVEDVRHPAKRLGLGFMAAVRPVADWRETALMQVKGLGFSPEDMRHIVVTHLDLDHAGGLGDFPDAQVHVFEPEFQAAMNPTFRESQRYKAHQWAHNPKWQTYRTEGETWQGFESIRAIPGLKDEVLLVPLTGHTRGHSGVAVNTGDGWLLHCGDAYFHHNQMAERPSCPPGLEVFQRLMAVNNADRVHNLQRLQALAKNSTGDVQLFSAHDALELARYQ</sequence>
<proteinExistence type="inferred from homology"/>
<feature type="domain" description="Metallo-beta-lactamase" evidence="5">
    <location>
        <begin position="34"/>
        <end position="264"/>
    </location>
</feature>
<gene>
    <name evidence="6" type="ORF">EV700_1181</name>
</gene>
<dbReference type="OrthoDB" id="5443440at2"/>
<dbReference type="Gene3D" id="3.60.15.10">
    <property type="entry name" value="Ribonuclease Z/Hydroxyacylglutathione hydrolase-like"/>
    <property type="match status" value="1"/>
</dbReference>